<evidence type="ECO:0000313" key="2">
    <source>
        <dbReference type="Proteomes" id="UP000198598"/>
    </source>
</evidence>
<name>A0A1I1UAE8_9BACT</name>
<dbReference type="RefSeq" id="WP_093828426.1">
    <property type="nucleotide sequence ID" value="NZ_FOLQ01000006.1"/>
</dbReference>
<keyword evidence="2" id="KW-1185">Reference proteome</keyword>
<dbReference type="AlphaFoldDB" id="A0A1I1UAE8"/>
<reference evidence="1 2" key="1">
    <citation type="submission" date="2016-10" db="EMBL/GenBank/DDBJ databases">
        <authorList>
            <person name="de Groot N.N."/>
        </authorList>
    </citation>
    <scope>NUCLEOTIDE SEQUENCE [LARGE SCALE GENOMIC DNA]</scope>
    <source>
        <strain evidence="1 2">DSM 26130</strain>
    </source>
</reference>
<dbReference type="EMBL" id="FOLQ01000006">
    <property type="protein sequence ID" value="SFD67664.1"/>
    <property type="molecule type" value="Genomic_DNA"/>
</dbReference>
<accession>A0A1I1UAE8</accession>
<protein>
    <submittedName>
        <fullName evidence="1">Uncharacterized protein</fullName>
    </submittedName>
</protein>
<dbReference type="Proteomes" id="UP000198598">
    <property type="component" value="Unassembled WGS sequence"/>
</dbReference>
<organism evidence="1 2">
    <name type="scientific">Spirosoma endophyticum</name>
    <dbReference type="NCBI Taxonomy" id="662367"/>
    <lineage>
        <taxon>Bacteria</taxon>
        <taxon>Pseudomonadati</taxon>
        <taxon>Bacteroidota</taxon>
        <taxon>Cytophagia</taxon>
        <taxon>Cytophagales</taxon>
        <taxon>Cytophagaceae</taxon>
        <taxon>Spirosoma</taxon>
    </lineage>
</organism>
<evidence type="ECO:0000313" key="1">
    <source>
        <dbReference type="EMBL" id="SFD67664.1"/>
    </source>
</evidence>
<dbReference type="STRING" id="662367.SAMN05216167_106187"/>
<sequence>MNKPLVKRSQFILINTLVSVSQLIEADEVYVTQVLPSATPMKIQRQREKDLAALIADNSTAMTGGAIQTYVTLDTTYGRVNLDNPADVDGKLTNKVVTTTAGDLKQADRNPHASVGMKERVTFAPVAANTQSSVLIELVHYIPAGEISA</sequence>
<gene>
    <name evidence="1" type="ORF">SAMN05216167_106187</name>
</gene>
<proteinExistence type="predicted"/>